<dbReference type="Pfam" id="PF12697">
    <property type="entry name" value="Abhydrolase_6"/>
    <property type="match status" value="1"/>
</dbReference>
<evidence type="ECO:0000313" key="3">
    <source>
        <dbReference type="Proteomes" id="UP000193623"/>
    </source>
</evidence>
<dbReference type="EMBL" id="FWFT01000003">
    <property type="protein sequence ID" value="SLN40544.1"/>
    <property type="molecule type" value="Genomic_DNA"/>
</dbReference>
<accession>A0A1Y5SGV8</accession>
<reference evidence="2 3" key="1">
    <citation type="submission" date="2017-03" db="EMBL/GenBank/DDBJ databases">
        <authorList>
            <person name="Afonso C.L."/>
            <person name="Miller P.J."/>
            <person name="Scott M.A."/>
            <person name="Spackman E."/>
            <person name="Goraichik I."/>
            <person name="Dimitrov K.M."/>
            <person name="Suarez D.L."/>
            <person name="Swayne D.E."/>
        </authorList>
    </citation>
    <scope>NUCLEOTIDE SEQUENCE [LARGE SCALE GENOMIC DNA]</scope>
    <source>
        <strain evidence="2 3">CECT 8397</strain>
    </source>
</reference>
<dbReference type="Gene3D" id="3.40.50.1820">
    <property type="entry name" value="alpha/beta hydrolase"/>
    <property type="match status" value="1"/>
</dbReference>
<protein>
    <submittedName>
        <fullName evidence="2">Carboxylesterase BioH</fullName>
    </submittedName>
</protein>
<dbReference type="InterPro" id="IPR050266">
    <property type="entry name" value="AB_hydrolase_sf"/>
</dbReference>
<dbReference type="OrthoDB" id="5491135at2"/>
<organism evidence="2 3">
    <name type="scientific">Pseudooctadecabacter jejudonensis</name>
    <dbReference type="NCBI Taxonomy" id="1391910"/>
    <lineage>
        <taxon>Bacteria</taxon>
        <taxon>Pseudomonadati</taxon>
        <taxon>Pseudomonadota</taxon>
        <taxon>Alphaproteobacteria</taxon>
        <taxon>Rhodobacterales</taxon>
        <taxon>Paracoccaceae</taxon>
        <taxon>Pseudooctadecabacter</taxon>
    </lineage>
</organism>
<feature type="domain" description="AB hydrolase-1" evidence="1">
    <location>
        <begin position="28"/>
        <end position="212"/>
    </location>
</feature>
<name>A0A1Y5SGV8_9RHOB</name>
<evidence type="ECO:0000313" key="2">
    <source>
        <dbReference type="EMBL" id="SLN40544.1"/>
    </source>
</evidence>
<proteinExistence type="predicted"/>
<evidence type="ECO:0000259" key="1">
    <source>
        <dbReference type="Pfam" id="PF12697"/>
    </source>
</evidence>
<dbReference type="RefSeq" id="WP_085864448.1">
    <property type="nucleotide sequence ID" value="NZ_FWFT01000003.1"/>
</dbReference>
<dbReference type="Proteomes" id="UP000193623">
    <property type="component" value="Unassembled WGS sequence"/>
</dbReference>
<dbReference type="InterPro" id="IPR000073">
    <property type="entry name" value="AB_hydrolase_1"/>
</dbReference>
<keyword evidence="3" id="KW-1185">Reference proteome</keyword>
<dbReference type="SUPFAM" id="SSF53474">
    <property type="entry name" value="alpha/beta-Hydrolases"/>
    <property type="match status" value="1"/>
</dbReference>
<gene>
    <name evidence="2" type="ORF">PSJ8397_02016</name>
</gene>
<dbReference type="AlphaFoldDB" id="A0A1Y5SGV8"/>
<dbReference type="InterPro" id="IPR029058">
    <property type="entry name" value="AB_hydrolase_fold"/>
</dbReference>
<dbReference type="PANTHER" id="PTHR43798:SF29">
    <property type="entry name" value="AB HYDROLASE-1 DOMAIN-CONTAINING PROTEIN"/>
    <property type="match status" value="1"/>
</dbReference>
<dbReference type="PRINTS" id="PR00111">
    <property type="entry name" value="ABHYDROLASE"/>
</dbReference>
<dbReference type="PANTHER" id="PTHR43798">
    <property type="entry name" value="MONOACYLGLYCEROL LIPASE"/>
    <property type="match status" value="1"/>
</dbReference>
<sequence>MTLVFLPGMMCDGRLFQHMPPHLCLSISQHDTVEALAADVLQNAPDTFALAGLSMGGIVAMEIIRQAPDRVTKLALMNTNCEAETDRIKDMRAPQIAKAQAGNLRAVMRDEMKPNYLADGPHRQPVLDLCMDMAIDLGPEVFARQSHALMSRPDQKGTLKSWTKPTLILTGEHDRLCPLHRHTLMAELIPDAQLTVLKNAGHLPPLEQPALTHAALVQWLS</sequence>